<dbReference type="PIRSF" id="PIRSF035652">
    <property type="entry name" value="CHP02436"/>
    <property type="match status" value="1"/>
</dbReference>
<dbReference type="EMBL" id="LCRB01000001">
    <property type="protein sequence ID" value="KKW27190.1"/>
    <property type="molecule type" value="Genomic_DNA"/>
</dbReference>
<protein>
    <recommendedName>
        <fullName evidence="3">Four helix bundle protein</fullName>
    </recommendedName>
</protein>
<accession>A0A0G1X8R2</accession>
<organism evidence="1 2">
    <name type="scientific">candidate division Kazan bacterium GW2011_GWB1_52_7</name>
    <dbReference type="NCBI Taxonomy" id="1620414"/>
    <lineage>
        <taxon>Bacteria</taxon>
        <taxon>Bacteria division Kazan-3B-28</taxon>
    </lineage>
</organism>
<evidence type="ECO:0000313" key="2">
    <source>
        <dbReference type="Proteomes" id="UP000034913"/>
    </source>
</evidence>
<gene>
    <name evidence="1" type="ORF">VF00_C0001G0125</name>
</gene>
<dbReference type="PANTHER" id="PTHR38471">
    <property type="entry name" value="FOUR HELIX BUNDLE PROTEIN"/>
    <property type="match status" value="1"/>
</dbReference>
<dbReference type="SUPFAM" id="SSF158446">
    <property type="entry name" value="IVS-encoded protein-like"/>
    <property type="match status" value="1"/>
</dbReference>
<dbReference type="PANTHER" id="PTHR38471:SF2">
    <property type="entry name" value="FOUR HELIX BUNDLE PROTEIN"/>
    <property type="match status" value="1"/>
</dbReference>
<reference evidence="1 2" key="1">
    <citation type="journal article" date="2015" name="Nature">
        <title>rRNA introns, odd ribosomes, and small enigmatic genomes across a large radiation of phyla.</title>
        <authorList>
            <person name="Brown C.T."/>
            <person name="Hug L.A."/>
            <person name="Thomas B.C."/>
            <person name="Sharon I."/>
            <person name="Castelle C.J."/>
            <person name="Singh A."/>
            <person name="Wilkins M.J."/>
            <person name="Williams K.H."/>
            <person name="Banfield J.F."/>
        </authorList>
    </citation>
    <scope>NUCLEOTIDE SEQUENCE [LARGE SCALE GENOMIC DNA]</scope>
</reference>
<dbReference type="Gene3D" id="1.20.1440.60">
    <property type="entry name" value="23S rRNA-intervening sequence"/>
    <property type="match status" value="1"/>
</dbReference>
<sequence>MSRHPIHLRSYKFTLSVVELAKSIRVDTINRSLVSQMIRSGTSVSANLQEADAGISRKDFINKITISLKEARETIYWLTLLKDSNYIALDRWQAIVSEGDEIARILAQIKINSQRQAVK</sequence>
<proteinExistence type="predicted"/>
<dbReference type="NCBIfam" id="TIGR02436">
    <property type="entry name" value="four helix bundle protein"/>
    <property type="match status" value="1"/>
</dbReference>
<name>A0A0G1X8R2_UNCK3</name>
<dbReference type="InterPro" id="IPR012657">
    <property type="entry name" value="23S_rRNA-intervening_sequence"/>
</dbReference>
<evidence type="ECO:0008006" key="3">
    <source>
        <dbReference type="Google" id="ProtNLM"/>
    </source>
</evidence>
<evidence type="ECO:0000313" key="1">
    <source>
        <dbReference type="EMBL" id="KKW27190.1"/>
    </source>
</evidence>
<dbReference type="Pfam" id="PF05635">
    <property type="entry name" value="23S_rRNA_IVP"/>
    <property type="match status" value="1"/>
</dbReference>
<dbReference type="InterPro" id="IPR036583">
    <property type="entry name" value="23S_rRNA_IVS_sf"/>
</dbReference>
<dbReference type="AlphaFoldDB" id="A0A0G1X8R2"/>
<comment type="caution">
    <text evidence="1">The sequence shown here is derived from an EMBL/GenBank/DDBJ whole genome shotgun (WGS) entry which is preliminary data.</text>
</comment>
<dbReference type="Proteomes" id="UP000034913">
    <property type="component" value="Unassembled WGS sequence"/>
</dbReference>